<dbReference type="SUPFAM" id="SSF63825">
    <property type="entry name" value="YWTD domain"/>
    <property type="match status" value="1"/>
</dbReference>
<evidence type="ECO:0008006" key="4">
    <source>
        <dbReference type="Google" id="ProtNLM"/>
    </source>
</evidence>
<proteinExistence type="predicted"/>
<evidence type="ECO:0000313" key="3">
    <source>
        <dbReference type="Proteomes" id="UP001153076"/>
    </source>
</evidence>
<dbReference type="InterPro" id="IPR007788">
    <property type="entry name" value="QCT"/>
</dbReference>
<dbReference type="PANTHER" id="PTHR31270:SF1">
    <property type="entry name" value="GLUTAMINYL-PEPTIDE CYCLOTRANSFERASE"/>
    <property type="match status" value="1"/>
</dbReference>
<name>A0A9Q1KF26_9CARY</name>
<dbReference type="OrthoDB" id="409395at2759"/>
<dbReference type="Pfam" id="PF05096">
    <property type="entry name" value="Glu_cyclase_2"/>
    <property type="match status" value="1"/>
</dbReference>
<organism evidence="2 3">
    <name type="scientific">Carnegiea gigantea</name>
    <dbReference type="NCBI Taxonomy" id="171969"/>
    <lineage>
        <taxon>Eukaryota</taxon>
        <taxon>Viridiplantae</taxon>
        <taxon>Streptophyta</taxon>
        <taxon>Embryophyta</taxon>
        <taxon>Tracheophyta</taxon>
        <taxon>Spermatophyta</taxon>
        <taxon>Magnoliopsida</taxon>
        <taxon>eudicotyledons</taxon>
        <taxon>Gunneridae</taxon>
        <taxon>Pentapetalae</taxon>
        <taxon>Caryophyllales</taxon>
        <taxon>Cactineae</taxon>
        <taxon>Cactaceae</taxon>
        <taxon>Cactoideae</taxon>
        <taxon>Echinocereeae</taxon>
        <taxon>Carnegiea</taxon>
    </lineage>
</organism>
<evidence type="ECO:0000313" key="2">
    <source>
        <dbReference type="EMBL" id="KAJ8442042.1"/>
    </source>
</evidence>
<dbReference type="PANTHER" id="PTHR31270">
    <property type="entry name" value="GLUTAMINYL-PEPTIDE CYCLOTRANSFERASE"/>
    <property type="match status" value="1"/>
</dbReference>
<evidence type="ECO:0000256" key="1">
    <source>
        <dbReference type="SAM" id="MobiDB-lite"/>
    </source>
</evidence>
<dbReference type="GO" id="GO:0016603">
    <property type="term" value="F:glutaminyl-peptide cyclotransferase activity"/>
    <property type="evidence" value="ECO:0007669"/>
    <property type="project" value="InterPro"/>
</dbReference>
<gene>
    <name evidence="2" type="ORF">Cgig2_007880</name>
</gene>
<dbReference type="EMBL" id="JAKOGI010000147">
    <property type="protein sequence ID" value="KAJ8442042.1"/>
    <property type="molecule type" value="Genomic_DNA"/>
</dbReference>
<reference evidence="2" key="1">
    <citation type="submission" date="2022-04" db="EMBL/GenBank/DDBJ databases">
        <title>Carnegiea gigantea Genome sequencing and assembly v2.</title>
        <authorList>
            <person name="Copetti D."/>
            <person name="Sanderson M.J."/>
            <person name="Burquez A."/>
            <person name="Wojciechowski M.F."/>
        </authorList>
    </citation>
    <scope>NUCLEOTIDE SEQUENCE</scope>
    <source>
        <strain evidence="2">SGP5-SGP5p</strain>
        <tissue evidence="2">Aerial part</tissue>
    </source>
</reference>
<feature type="compositionally biased region" description="Polar residues" evidence="1">
    <location>
        <begin position="14"/>
        <end position="25"/>
    </location>
</feature>
<keyword evidence="3" id="KW-1185">Reference proteome</keyword>
<accession>A0A9Q1KF26</accession>
<protein>
    <recommendedName>
        <fullName evidence="4">Glutaminyl-peptide cyclotransferase</fullName>
    </recommendedName>
</protein>
<dbReference type="Proteomes" id="UP001153076">
    <property type="component" value="Unassembled WGS sequence"/>
</dbReference>
<feature type="region of interest" description="Disordered" evidence="1">
    <location>
        <begin position="1"/>
        <end position="25"/>
    </location>
</feature>
<sequence length="311" mass="35464">MAGGGSLRRKKTQQRSNPNSVQPFPMLSQSPLHRYKWLARVVFAVLALSLLVLLGNSSSTWFAPPYDSQKAQLPQIYTIEVVKEYPHDRRAFTQGLLYWGNDTLYESTGLYGKSSVRRVALQTGKVEAQQKMDDSYFGEGLTLLGERLYQVTWLKKTGFIYDRNNLSKMMKFTHDMKDGWGLATDGKILFGSDVIQKHTVRYEGLEVHNLNELEFVNGEVWANVWQTDCIARIAPGDGTVSSWILLPSLRESLVAAGERGLDVLNGIAWDADKQRIFVTGKLWPTLYEIRLRSDQSHDDIQQLCIRPEYHF</sequence>
<dbReference type="AlphaFoldDB" id="A0A9Q1KF26"/>
<comment type="caution">
    <text evidence="2">The sequence shown here is derived from an EMBL/GenBank/DDBJ whole genome shotgun (WGS) entry which is preliminary data.</text>
</comment>